<feature type="domain" description="NAC-A/B" evidence="7">
    <location>
        <begin position="14"/>
        <end position="78"/>
    </location>
</feature>
<comment type="similarity">
    <text evidence="2">Belongs to the NAC-alpha family.</text>
</comment>
<name>A0A1G4IZR9_9SACH</name>
<dbReference type="Proteomes" id="UP000191024">
    <property type="component" value="Chromosome C"/>
</dbReference>
<evidence type="ECO:0000256" key="3">
    <source>
        <dbReference type="ARBA" id="ARBA00014437"/>
    </source>
</evidence>
<evidence type="ECO:0000259" key="7">
    <source>
        <dbReference type="PROSITE" id="PS51151"/>
    </source>
</evidence>
<evidence type="ECO:0000256" key="4">
    <source>
        <dbReference type="ARBA" id="ARBA00025035"/>
    </source>
</evidence>
<comment type="subcellular location">
    <subcellularLocation>
        <location evidence="1">Cytoplasm</location>
    </subcellularLocation>
</comment>
<keyword evidence="9" id="KW-1185">Reference proteome</keyword>
<protein>
    <recommendedName>
        <fullName evidence="3">Nascent polypeptide-associated complex subunit alpha</fullName>
    </recommendedName>
    <alternativeName>
        <fullName evidence="5">Alpha-NAC</fullName>
    </alternativeName>
</protein>
<dbReference type="STRING" id="1230905.A0A1G4IZR9"/>
<dbReference type="Pfam" id="PF19026">
    <property type="entry name" value="UBA_HYPK"/>
    <property type="match status" value="1"/>
</dbReference>
<dbReference type="GO" id="GO:0005854">
    <property type="term" value="C:nascent polypeptide-associated complex"/>
    <property type="evidence" value="ECO:0007669"/>
    <property type="project" value="InterPro"/>
</dbReference>
<evidence type="ECO:0000313" key="8">
    <source>
        <dbReference type="EMBL" id="SCU82794.1"/>
    </source>
</evidence>
<accession>A0A1G4IZR9</accession>
<dbReference type="SMART" id="SM01407">
    <property type="entry name" value="NAC"/>
    <property type="match status" value="1"/>
</dbReference>
<comment type="function">
    <text evidence="4">Component of the nascent polypeptide-associated complex (NAC), a dynamic component of the ribosomal exit tunnel, protecting the emerging polypeptides from interaction with other cytoplasmic proteins to ensure appropriate nascent protein targeting. The NAC complex also promotes mitochondrial protein import by enhancing productive ribosome interactions with the outer mitochondrial membrane and blocks the inappropriate interaction of ribosomes translating non-secretory nascent polypeptides with translocation sites in the membrane of the endoplasmic reticulum. EGD2 may also be involved in transcription regulation.</text>
</comment>
<dbReference type="EMBL" id="LT598466">
    <property type="protein sequence ID" value="SCU82794.1"/>
    <property type="molecule type" value="Genomic_DNA"/>
</dbReference>
<dbReference type="InterPro" id="IPR038187">
    <property type="entry name" value="NAC_A/B_dom_sf"/>
</dbReference>
<gene>
    <name evidence="8" type="ORF">LAMI_0C00936G</name>
</gene>
<evidence type="ECO:0000256" key="5">
    <source>
        <dbReference type="ARBA" id="ARBA00030300"/>
    </source>
</evidence>
<feature type="region of interest" description="Disordered" evidence="6">
    <location>
        <begin position="123"/>
        <end position="145"/>
    </location>
</feature>
<evidence type="ECO:0000313" key="9">
    <source>
        <dbReference type="Proteomes" id="UP000191024"/>
    </source>
</evidence>
<dbReference type="OrthoDB" id="3169036at2759"/>
<dbReference type="Gene3D" id="2.20.70.30">
    <property type="entry name" value="Nascent polypeptide-associated complex domain"/>
    <property type="match status" value="1"/>
</dbReference>
<dbReference type="AlphaFoldDB" id="A0A1G4IZR9"/>
<dbReference type="PROSITE" id="PS51151">
    <property type="entry name" value="NAC_AB"/>
    <property type="match status" value="1"/>
</dbReference>
<dbReference type="Gene3D" id="1.10.8.10">
    <property type="entry name" value="DNA helicase RuvA subunit, C-terminal domain"/>
    <property type="match status" value="1"/>
</dbReference>
<evidence type="ECO:0000256" key="1">
    <source>
        <dbReference type="ARBA" id="ARBA00004496"/>
    </source>
</evidence>
<dbReference type="CDD" id="cd22054">
    <property type="entry name" value="NAC_NACA"/>
    <property type="match status" value="1"/>
</dbReference>
<dbReference type="PANTHER" id="PTHR21713">
    <property type="entry name" value="NASCENT POLYPEPTIDE ASSOCIATED COMPLEX ALPHA SUBUNIT-RELATED"/>
    <property type="match status" value="1"/>
</dbReference>
<organism evidence="8 9">
    <name type="scientific">Lachancea mirantina</name>
    <dbReference type="NCBI Taxonomy" id="1230905"/>
    <lineage>
        <taxon>Eukaryota</taxon>
        <taxon>Fungi</taxon>
        <taxon>Dikarya</taxon>
        <taxon>Ascomycota</taxon>
        <taxon>Saccharomycotina</taxon>
        <taxon>Saccharomycetes</taxon>
        <taxon>Saccharomycetales</taxon>
        <taxon>Saccharomycetaceae</taxon>
        <taxon>Lachancea</taxon>
    </lineage>
</organism>
<dbReference type="CDD" id="cd14358">
    <property type="entry name" value="UBA_NAC_euk"/>
    <property type="match status" value="1"/>
</dbReference>
<dbReference type="InterPro" id="IPR016641">
    <property type="entry name" value="EGD2/NACA0like"/>
</dbReference>
<evidence type="ECO:0000256" key="2">
    <source>
        <dbReference type="ARBA" id="ARBA00009882"/>
    </source>
</evidence>
<reference evidence="9" key="1">
    <citation type="submission" date="2016-03" db="EMBL/GenBank/DDBJ databases">
        <authorList>
            <person name="Devillers H."/>
        </authorList>
    </citation>
    <scope>NUCLEOTIDE SEQUENCE [LARGE SCALE GENOMIC DNA]</scope>
</reference>
<evidence type="ECO:0000256" key="6">
    <source>
        <dbReference type="SAM" id="MobiDB-lite"/>
    </source>
</evidence>
<dbReference type="InterPro" id="IPR044034">
    <property type="entry name" value="NAC-like_UBA"/>
</dbReference>
<dbReference type="Pfam" id="PF01849">
    <property type="entry name" value="NAC"/>
    <property type="match status" value="1"/>
</dbReference>
<dbReference type="PIRSF" id="PIRSF015901">
    <property type="entry name" value="NAC_alpha"/>
    <property type="match status" value="1"/>
</dbReference>
<sequence>MSTIEENSNVSIFNKNEKKARELIGKLGLKQIPGIARVTFRKKNNQIYAIEKPEVYRTAGGNFVVFGEPKVDDFTQRLAKAQQEAQLAGPGLQTTGAAEALGKNPVETISKDPQSIQADMVAAAEQSAGKEAVEETSGPVDESGLSGEDIELVMQQANVSRDKAAKALRDHNSDIVNAIMSLS</sequence>
<proteinExistence type="inferred from homology"/>
<dbReference type="InterPro" id="IPR002715">
    <property type="entry name" value="Nas_poly-pep-assoc_cplx_dom"/>
</dbReference>